<keyword evidence="1" id="KW-0472">Membrane</keyword>
<evidence type="ECO:0008006" key="3">
    <source>
        <dbReference type="Google" id="ProtNLM"/>
    </source>
</evidence>
<evidence type="ECO:0000256" key="1">
    <source>
        <dbReference type="SAM" id="Phobius"/>
    </source>
</evidence>
<protein>
    <recommendedName>
        <fullName evidence="3">Transmembrane protein</fullName>
    </recommendedName>
</protein>
<keyword evidence="1" id="KW-1133">Transmembrane helix</keyword>
<dbReference type="EMBL" id="KR029601">
    <property type="protein sequence ID" value="AKH48121.1"/>
    <property type="molecule type" value="Genomic_DNA"/>
</dbReference>
<reference evidence="2" key="2">
    <citation type="submission" date="2015-03" db="EMBL/GenBank/DDBJ databases">
        <authorList>
            <person name="Chow C.-E.T."/>
            <person name="Winget D.M."/>
            <person name="White R.A.III."/>
            <person name="Hallam S.J."/>
            <person name="Suttle C.A."/>
        </authorList>
    </citation>
    <scope>NUCLEOTIDE SEQUENCE</scope>
    <source>
        <strain evidence="2">Oxic1_6</strain>
    </source>
</reference>
<accession>A0A0F7LAI9</accession>
<name>A0A0F7LAI9_9VIRU</name>
<reference evidence="2" key="1">
    <citation type="journal article" date="2015" name="Front. Microbiol.">
        <title>Combining genomic sequencing methods to explore viral diversity and reveal potential virus-host interactions.</title>
        <authorList>
            <person name="Chow C.E."/>
            <person name="Winget D.M."/>
            <person name="White R.A.III."/>
            <person name="Hallam S.J."/>
            <person name="Suttle C.A."/>
        </authorList>
    </citation>
    <scope>NUCLEOTIDE SEQUENCE</scope>
    <source>
        <strain evidence="2">Oxic1_6</strain>
    </source>
</reference>
<organism evidence="2">
    <name type="scientific">uncultured marine virus</name>
    <dbReference type="NCBI Taxonomy" id="186617"/>
    <lineage>
        <taxon>Viruses</taxon>
        <taxon>environmental samples</taxon>
    </lineage>
</organism>
<keyword evidence="1" id="KW-0812">Transmembrane</keyword>
<feature type="transmembrane region" description="Helical" evidence="1">
    <location>
        <begin position="126"/>
        <end position="149"/>
    </location>
</feature>
<proteinExistence type="predicted"/>
<evidence type="ECO:0000313" key="2">
    <source>
        <dbReference type="EMBL" id="AKH48121.1"/>
    </source>
</evidence>
<sequence>MLRRRCCSFSFSPRRGVCCPLQCVIYTSHRIERKGNRKDNERRERSARAYASRTFSTPCCSANRAPASVKSIQTHPSSAQVVTSPAFFILSTKPLSAASPPTLPPTSGEPPQLPASSAYWTKRARVAGAMGALVVGALLMFSAPLWVGYTSEAPSAEP</sequence>